<feature type="region of interest" description="Disordered" evidence="1">
    <location>
        <begin position="1"/>
        <end position="24"/>
    </location>
</feature>
<dbReference type="Proteomes" id="UP001274896">
    <property type="component" value="Unassembled WGS sequence"/>
</dbReference>
<sequence length="362" mass="40599">MPSPSPQNTSGLLGQIPTNPRAPCGEYRVGPVFHDQEENRIAPPVSKLEHTLRSPFLKRGTTTLVTQSRGTVPDHHAMLQRCVSQDSPTTSSDLRRVNGIEEILEVFFPPSDNIPGRGQLLSTTQIRGAVPPNHAPPGITVVAHMGVEVPQQNYGVPSRSTFQNPSQGLQEGWVLHTAVRPISRNIIPKKPKISGLNDYRPVILMSVVMKSFERLVLAYLKDIIGPLLDPPISLLIEQTGLYMLYTNDCTATDPSVKLLKFADNTPVISIISDGDESAYRQEVEQLAVWCRLNNLTLNTLKTVEMDLKWERHIDSIIKKAQQRLFFLRQLRKYNLPQELLTQFYSTVIESVLCMSIRLSHQI</sequence>
<proteinExistence type="predicted"/>
<accession>A0AAE0V633</accession>
<reference evidence="3" key="1">
    <citation type="submission" date="2023-06" db="EMBL/GenBank/DDBJ databases">
        <title>Male Hemibagrus guttatus genome.</title>
        <authorList>
            <person name="Bian C."/>
        </authorList>
    </citation>
    <scope>NUCLEOTIDE SEQUENCE</scope>
    <source>
        <strain evidence="3">Male_cb2023</strain>
        <tissue evidence="3">Muscle</tissue>
    </source>
</reference>
<dbReference type="EMBL" id="JAUCMX010000006">
    <property type="protein sequence ID" value="KAK3543672.1"/>
    <property type="molecule type" value="Genomic_DNA"/>
</dbReference>
<feature type="domain" description="Alkylated DNA repair protein AlkB homologue 8 N-terminal" evidence="2">
    <location>
        <begin position="309"/>
        <end position="350"/>
    </location>
</feature>
<dbReference type="GO" id="GO:0008168">
    <property type="term" value="F:methyltransferase activity"/>
    <property type="evidence" value="ECO:0007669"/>
    <property type="project" value="InterPro"/>
</dbReference>
<comment type="caution">
    <text evidence="3">The sequence shown here is derived from an EMBL/GenBank/DDBJ whole genome shotgun (WGS) entry which is preliminary data.</text>
</comment>
<dbReference type="Pfam" id="PF09004">
    <property type="entry name" value="ALKBH8_N"/>
    <property type="match status" value="1"/>
</dbReference>
<protein>
    <recommendedName>
        <fullName evidence="2">Alkylated DNA repair protein AlkB homologue 8 N-terminal domain-containing protein</fullName>
    </recommendedName>
</protein>
<feature type="non-terminal residue" evidence="3">
    <location>
        <position position="1"/>
    </location>
</feature>
<dbReference type="AlphaFoldDB" id="A0AAE0V633"/>
<gene>
    <name evidence="3" type="ORF">QTP70_026887</name>
</gene>
<evidence type="ECO:0000256" key="1">
    <source>
        <dbReference type="SAM" id="MobiDB-lite"/>
    </source>
</evidence>
<evidence type="ECO:0000313" key="4">
    <source>
        <dbReference type="Proteomes" id="UP001274896"/>
    </source>
</evidence>
<keyword evidence="4" id="KW-1185">Reference proteome</keyword>
<dbReference type="GO" id="GO:0016706">
    <property type="term" value="F:2-oxoglutarate-dependent dioxygenase activity"/>
    <property type="evidence" value="ECO:0007669"/>
    <property type="project" value="InterPro"/>
</dbReference>
<organism evidence="3 4">
    <name type="scientific">Hemibagrus guttatus</name>
    <dbReference type="NCBI Taxonomy" id="175788"/>
    <lineage>
        <taxon>Eukaryota</taxon>
        <taxon>Metazoa</taxon>
        <taxon>Chordata</taxon>
        <taxon>Craniata</taxon>
        <taxon>Vertebrata</taxon>
        <taxon>Euteleostomi</taxon>
        <taxon>Actinopterygii</taxon>
        <taxon>Neopterygii</taxon>
        <taxon>Teleostei</taxon>
        <taxon>Ostariophysi</taxon>
        <taxon>Siluriformes</taxon>
        <taxon>Bagridae</taxon>
        <taxon>Hemibagrus</taxon>
    </lineage>
</organism>
<feature type="compositionally biased region" description="Polar residues" evidence="1">
    <location>
        <begin position="1"/>
        <end position="18"/>
    </location>
</feature>
<name>A0AAE0V633_9TELE</name>
<evidence type="ECO:0000313" key="3">
    <source>
        <dbReference type="EMBL" id="KAK3543672.1"/>
    </source>
</evidence>
<dbReference type="InterPro" id="IPR015095">
    <property type="entry name" value="AlkB_hom8_N"/>
</dbReference>
<evidence type="ECO:0000259" key="2">
    <source>
        <dbReference type="Pfam" id="PF09004"/>
    </source>
</evidence>